<organism evidence="2 3">
    <name type="scientific">Paraburkholderia phymatum (strain DSM 17167 / CIP 108236 / LMG 21445 / STM815)</name>
    <name type="common">Burkholderia phymatum</name>
    <dbReference type="NCBI Taxonomy" id="391038"/>
    <lineage>
        <taxon>Bacteria</taxon>
        <taxon>Pseudomonadati</taxon>
        <taxon>Pseudomonadota</taxon>
        <taxon>Betaproteobacteria</taxon>
        <taxon>Burkholderiales</taxon>
        <taxon>Burkholderiaceae</taxon>
        <taxon>Paraburkholderia</taxon>
    </lineage>
</organism>
<dbReference type="HOGENOM" id="CLU_2192078_0_0_4"/>
<reference evidence="3" key="1">
    <citation type="journal article" date="2014" name="Stand. Genomic Sci.">
        <title>Complete genome sequence of Burkholderia phymatum STM815(T), a broad host range and efficient nitrogen-fixing symbiont of Mimosa species.</title>
        <authorList>
            <person name="Moulin L."/>
            <person name="Klonowska A."/>
            <person name="Caroline B."/>
            <person name="Booth K."/>
            <person name="Vriezen J.A."/>
            <person name="Melkonian R."/>
            <person name="James E.K."/>
            <person name="Young J.P."/>
            <person name="Bena G."/>
            <person name="Hauser L."/>
            <person name="Land M."/>
            <person name="Kyrpides N."/>
            <person name="Bruce D."/>
            <person name="Chain P."/>
            <person name="Copeland A."/>
            <person name="Pitluck S."/>
            <person name="Woyke T."/>
            <person name="Lizotte-Waniewski M."/>
            <person name="Bristow J."/>
            <person name="Riley M."/>
        </authorList>
    </citation>
    <scope>NUCLEOTIDE SEQUENCE [LARGE SCALE GENOMIC DNA]</scope>
    <source>
        <strain evidence="3">DSM 17167 / CIP 108236 / LMG 21445 / STM815</strain>
    </source>
</reference>
<evidence type="ECO:0000256" key="1">
    <source>
        <dbReference type="SAM" id="MobiDB-lite"/>
    </source>
</evidence>
<dbReference type="KEGG" id="bph:Bphy_3663"/>
<proteinExistence type="predicted"/>
<evidence type="ECO:0000313" key="2">
    <source>
        <dbReference type="EMBL" id="ACC72798.1"/>
    </source>
</evidence>
<dbReference type="STRING" id="391038.Bphy_3663"/>
<dbReference type="AlphaFoldDB" id="B2JMK4"/>
<protein>
    <submittedName>
        <fullName evidence="2">Uncharacterized protein</fullName>
    </submittedName>
</protein>
<keyword evidence="3" id="KW-1185">Reference proteome</keyword>
<sequence length="108" mass="12258">MRRRADAQRGAVARGMARTRDRELMKEPDSRRARRLEGEGARPLPDRARSSDRWRDYSAIEKREGRACFAFDGRSTRGLAPRMNSTAQSATIAQTERSIVKTFISNSS</sequence>
<evidence type="ECO:0000313" key="3">
    <source>
        <dbReference type="Proteomes" id="UP000001192"/>
    </source>
</evidence>
<accession>B2JMK4</accession>
<dbReference type="Proteomes" id="UP000001192">
    <property type="component" value="Chromosome 2"/>
</dbReference>
<feature type="compositionally biased region" description="Basic and acidic residues" evidence="1">
    <location>
        <begin position="18"/>
        <end position="52"/>
    </location>
</feature>
<name>B2JMK4_PARP8</name>
<feature type="region of interest" description="Disordered" evidence="1">
    <location>
        <begin position="1"/>
        <end position="52"/>
    </location>
</feature>
<gene>
    <name evidence="2" type="ordered locus">Bphy_3663</name>
</gene>
<dbReference type="EMBL" id="CP001044">
    <property type="protein sequence ID" value="ACC72798.1"/>
    <property type="molecule type" value="Genomic_DNA"/>
</dbReference>